<dbReference type="Pfam" id="PF00581">
    <property type="entry name" value="Rhodanese"/>
    <property type="match status" value="1"/>
</dbReference>
<keyword evidence="1" id="KW-0812">Transmembrane</keyword>
<reference evidence="3" key="1">
    <citation type="submission" date="2021-01" db="EMBL/GenBank/DDBJ databases">
        <authorList>
            <person name="Corre E."/>
            <person name="Pelletier E."/>
            <person name="Niang G."/>
            <person name="Scheremetjew M."/>
            <person name="Finn R."/>
            <person name="Kale V."/>
            <person name="Holt S."/>
            <person name="Cochrane G."/>
            <person name="Meng A."/>
            <person name="Brown T."/>
            <person name="Cohen L."/>
        </authorList>
    </citation>
    <scope>NUCLEOTIDE SEQUENCE</scope>
    <source>
        <strain evidence="3">RCC927</strain>
    </source>
</reference>
<dbReference type="InterPro" id="IPR044615">
    <property type="entry name" value="STR9"/>
</dbReference>
<dbReference type="InterPro" id="IPR001763">
    <property type="entry name" value="Rhodanese-like_dom"/>
</dbReference>
<dbReference type="Gene3D" id="3.40.250.10">
    <property type="entry name" value="Rhodanese-like domain"/>
    <property type="match status" value="1"/>
</dbReference>
<dbReference type="SUPFAM" id="SSF52821">
    <property type="entry name" value="Rhodanese/Cell cycle control phosphatase"/>
    <property type="match status" value="1"/>
</dbReference>
<gene>
    <name evidence="3" type="ORF">PSIN1315_LOCUS2833</name>
</gene>
<feature type="domain" description="Rhodanese" evidence="2">
    <location>
        <begin position="53"/>
        <end position="181"/>
    </location>
</feature>
<name>A0A7S3BDP4_9VIRI</name>
<dbReference type="PANTHER" id="PTHR45508">
    <property type="entry name" value="RHODANESE-LIKE DOMAIN-CONTAINING PROTEIN 9, CHLOROPLASTIC"/>
    <property type="match status" value="1"/>
</dbReference>
<protein>
    <recommendedName>
        <fullName evidence="2">Rhodanese domain-containing protein</fullName>
    </recommendedName>
</protein>
<evidence type="ECO:0000313" key="3">
    <source>
        <dbReference type="EMBL" id="CAE0130142.1"/>
    </source>
</evidence>
<accession>A0A7S3BDP4</accession>
<feature type="transmembrane region" description="Helical" evidence="1">
    <location>
        <begin position="196"/>
        <end position="215"/>
    </location>
</feature>
<dbReference type="SMART" id="SM00450">
    <property type="entry name" value="RHOD"/>
    <property type="match status" value="1"/>
</dbReference>
<dbReference type="InterPro" id="IPR036873">
    <property type="entry name" value="Rhodanese-like_dom_sf"/>
</dbReference>
<dbReference type="AlphaFoldDB" id="A0A7S3BDP4"/>
<proteinExistence type="predicted"/>
<dbReference type="PROSITE" id="PS50206">
    <property type="entry name" value="RHODANESE_3"/>
    <property type="match status" value="1"/>
</dbReference>
<sequence length="222" mass="23318">MAYASCARSSAVSVTSCRPAARRRAARSADMPLAGPGPGTALMVAPSQLEARVAEGWTLVDIRDERQHANARLKAAAHVPLFVADESQGASVLGRKAVVFGTIGWWGGQGLTKENRDFVSGIEAAALKAGGRASAKVLLVCQTGLRSEVAAQRLLAMGFGQVAYVVGGLNEARGLSLDTEGEMDIWDAGKGGLSQYFQTIIRVLLVVLAVAYVALEFMKDGQ</sequence>
<keyword evidence="1" id="KW-0472">Membrane</keyword>
<dbReference type="EMBL" id="HBHY01004292">
    <property type="protein sequence ID" value="CAE0130142.1"/>
    <property type="molecule type" value="Transcribed_RNA"/>
</dbReference>
<keyword evidence="1" id="KW-1133">Transmembrane helix</keyword>
<evidence type="ECO:0000259" key="2">
    <source>
        <dbReference type="PROSITE" id="PS50206"/>
    </source>
</evidence>
<evidence type="ECO:0000256" key="1">
    <source>
        <dbReference type="SAM" id="Phobius"/>
    </source>
</evidence>
<organism evidence="3">
    <name type="scientific">Prasinoderma singulare</name>
    <dbReference type="NCBI Taxonomy" id="676789"/>
    <lineage>
        <taxon>Eukaryota</taxon>
        <taxon>Viridiplantae</taxon>
        <taxon>Prasinodermophyta</taxon>
        <taxon>Prasinodermophyceae</taxon>
        <taxon>Prasinodermales</taxon>
        <taxon>Prasinodermaceae</taxon>
        <taxon>Prasinoderma</taxon>
    </lineage>
</organism>
<dbReference type="PANTHER" id="PTHR45508:SF1">
    <property type="entry name" value="RHODANESE-LIKE DOMAIN-CONTAINING PROTEIN 9, CHLOROPLASTIC"/>
    <property type="match status" value="1"/>
</dbReference>
<dbReference type="CDD" id="cd00158">
    <property type="entry name" value="RHOD"/>
    <property type="match status" value="1"/>
</dbReference>